<dbReference type="CDD" id="cd17895">
    <property type="entry name" value="AGPR_1_N"/>
    <property type="match status" value="1"/>
</dbReference>
<organism evidence="8 9">
    <name type="scientific">Oceanobacillus kimchii</name>
    <dbReference type="NCBI Taxonomy" id="746691"/>
    <lineage>
        <taxon>Bacteria</taxon>
        <taxon>Bacillati</taxon>
        <taxon>Bacillota</taxon>
        <taxon>Bacilli</taxon>
        <taxon>Bacillales</taxon>
        <taxon>Bacillaceae</taxon>
        <taxon>Oceanobacillus</taxon>
    </lineage>
</organism>
<dbReference type="SUPFAM" id="SSF55347">
    <property type="entry name" value="Glyceraldehyde-3-phosphate dehydrogenase-like, C-terminal domain"/>
    <property type="match status" value="1"/>
</dbReference>
<dbReference type="Gene3D" id="3.30.360.10">
    <property type="entry name" value="Dihydrodipicolinate Reductase, domain 2"/>
    <property type="match status" value="1"/>
</dbReference>
<dbReference type="Gene3D" id="3.40.50.720">
    <property type="entry name" value="NAD(P)-binding Rossmann-like Domain"/>
    <property type="match status" value="1"/>
</dbReference>
<comment type="pathway">
    <text evidence="5">Amino-acid biosynthesis; L-arginine biosynthesis; N(2)-acetyl-L-ornithine from L-glutamate: step 3/4.</text>
</comment>
<evidence type="ECO:0000256" key="1">
    <source>
        <dbReference type="ARBA" id="ARBA00022571"/>
    </source>
</evidence>
<dbReference type="Pfam" id="PF01118">
    <property type="entry name" value="Semialdhyde_dh"/>
    <property type="match status" value="1"/>
</dbReference>
<dbReference type="NCBIfam" id="TIGR01850">
    <property type="entry name" value="argC"/>
    <property type="match status" value="1"/>
</dbReference>
<comment type="catalytic activity">
    <reaction evidence="5">
        <text>N-acetyl-L-glutamate 5-semialdehyde + phosphate + NADP(+) = N-acetyl-L-glutamyl 5-phosphate + NADPH + H(+)</text>
        <dbReference type="Rhea" id="RHEA:21588"/>
        <dbReference type="ChEBI" id="CHEBI:15378"/>
        <dbReference type="ChEBI" id="CHEBI:29123"/>
        <dbReference type="ChEBI" id="CHEBI:43474"/>
        <dbReference type="ChEBI" id="CHEBI:57783"/>
        <dbReference type="ChEBI" id="CHEBI:57936"/>
        <dbReference type="ChEBI" id="CHEBI:58349"/>
        <dbReference type="EC" id="1.2.1.38"/>
    </reaction>
</comment>
<comment type="caution">
    <text evidence="8">The sequence shown here is derived from an EMBL/GenBank/DDBJ whole genome shotgun (WGS) entry which is preliminary data.</text>
</comment>
<dbReference type="RefSeq" id="WP_260049386.1">
    <property type="nucleotide sequence ID" value="NZ_BSKO01000001.1"/>
</dbReference>
<dbReference type="EC" id="1.2.1.38" evidence="5"/>
<keyword evidence="3 5" id="KW-0521">NADP</keyword>
<dbReference type="InterPro" id="IPR050085">
    <property type="entry name" value="AGPR"/>
</dbReference>
<comment type="subcellular location">
    <subcellularLocation>
        <location evidence="5">Cytoplasm</location>
    </subcellularLocation>
</comment>
<keyword evidence="5" id="KW-0963">Cytoplasm</keyword>
<evidence type="ECO:0000313" key="8">
    <source>
        <dbReference type="EMBL" id="GLO65526.1"/>
    </source>
</evidence>
<reference evidence="8 9" key="1">
    <citation type="submission" date="2023-02" db="EMBL/GenBank/DDBJ databases">
        <title>Oceanobacillus kimchii IFOP_LL358 isolated form Alexandrium catenella lab strain.</title>
        <authorList>
            <person name="Gajardo G."/>
            <person name="Ueki S."/>
            <person name="Maruyama F."/>
        </authorList>
    </citation>
    <scope>NUCLEOTIDE SEQUENCE [LARGE SCALE GENOMIC DNA]</scope>
    <source>
        <strain evidence="8 9">IFOP_LL358</strain>
    </source>
</reference>
<proteinExistence type="inferred from homology"/>
<dbReference type="Proteomes" id="UP001275436">
    <property type="component" value="Unassembled WGS sequence"/>
</dbReference>
<name>A0ABQ5TF86_9BACI</name>
<evidence type="ECO:0000256" key="4">
    <source>
        <dbReference type="ARBA" id="ARBA00023002"/>
    </source>
</evidence>
<accession>A0ABQ5TF86</accession>
<keyword evidence="2 5" id="KW-0028">Amino-acid biosynthesis</keyword>
<dbReference type="CDD" id="cd23934">
    <property type="entry name" value="AGPR_1_C"/>
    <property type="match status" value="1"/>
</dbReference>
<dbReference type="InterPro" id="IPR058924">
    <property type="entry name" value="AGPR_dimerisation_dom"/>
</dbReference>
<dbReference type="InterPro" id="IPR036291">
    <property type="entry name" value="NAD(P)-bd_dom_sf"/>
</dbReference>
<comment type="similarity">
    <text evidence="5">Belongs to the NAGSA dehydrogenase family. Type 1 subfamily.</text>
</comment>
<dbReference type="PANTHER" id="PTHR32338">
    <property type="entry name" value="N-ACETYL-GAMMA-GLUTAMYL-PHOSPHATE REDUCTASE, CHLOROPLASTIC-RELATED-RELATED"/>
    <property type="match status" value="1"/>
</dbReference>
<keyword evidence="9" id="KW-1185">Reference proteome</keyword>
<dbReference type="SUPFAM" id="SSF51735">
    <property type="entry name" value="NAD(P)-binding Rossmann-fold domains"/>
    <property type="match status" value="1"/>
</dbReference>
<dbReference type="PROSITE" id="PS01224">
    <property type="entry name" value="ARGC"/>
    <property type="match status" value="1"/>
</dbReference>
<evidence type="ECO:0000259" key="7">
    <source>
        <dbReference type="SMART" id="SM00859"/>
    </source>
</evidence>
<dbReference type="Pfam" id="PF22698">
    <property type="entry name" value="Semialdhyde_dhC_1"/>
    <property type="match status" value="1"/>
</dbReference>
<evidence type="ECO:0000256" key="5">
    <source>
        <dbReference type="HAMAP-Rule" id="MF_00150"/>
    </source>
</evidence>
<dbReference type="InterPro" id="IPR000534">
    <property type="entry name" value="Semialdehyde_DH_NAD-bd"/>
</dbReference>
<gene>
    <name evidence="5 8" type="primary">argC</name>
    <name evidence="8" type="ORF">MACH08_13100</name>
</gene>
<evidence type="ECO:0000313" key="9">
    <source>
        <dbReference type="Proteomes" id="UP001275436"/>
    </source>
</evidence>
<dbReference type="SMART" id="SM00859">
    <property type="entry name" value="Semialdhyde_dh"/>
    <property type="match status" value="1"/>
</dbReference>
<keyword evidence="1 5" id="KW-0055">Arginine biosynthesis</keyword>
<dbReference type="PANTHER" id="PTHR32338:SF10">
    <property type="entry name" value="N-ACETYL-GAMMA-GLUTAMYL-PHOSPHATE REDUCTASE, CHLOROPLASTIC-RELATED"/>
    <property type="match status" value="1"/>
</dbReference>
<dbReference type="InterPro" id="IPR023013">
    <property type="entry name" value="AGPR_AS"/>
</dbReference>
<evidence type="ECO:0000256" key="6">
    <source>
        <dbReference type="PROSITE-ProRule" id="PRU10010"/>
    </source>
</evidence>
<dbReference type="EMBL" id="BSKO01000001">
    <property type="protein sequence ID" value="GLO65526.1"/>
    <property type="molecule type" value="Genomic_DNA"/>
</dbReference>
<feature type="domain" description="Semialdehyde dehydrogenase NAD-binding" evidence="7">
    <location>
        <begin position="3"/>
        <end position="141"/>
    </location>
</feature>
<comment type="function">
    <text evidence="5">Catalyzes the NADPH-dependent reduction of N-acetyl-5-glutamyl phosphate to yield N-acetyl-L-glutamate 5-semialdehyde.</text>
</comment>
<evidence type="ECO:0000256" key="2">
    <source>
        <dbReference type="ARBA" id="ARBA00022605"/>
    </source>
</evidence>
<feature type="active site" evidence="5 6">
    <location>
        <position position="149"/>
    </location>
</feature>
<evidence type="ECO:0000256" key="3">
    <source>
        <dbReference type="ARBA" id="ARBA00022857"/>
    </source>
</evidence>
<keyword evidence="4 5" id="KW-0560">Oxidoreductase</keyword>
<dbReference type="InterPro" id="IPR000706">
    <property type="entry name" value="AGPR_type-1"/>
</dbReference>
<protein>
    <recommendedName>
        <fullName evidence="5">N-acetyl-gamma-glutamyl-phosphate reductase</fullName>
        <shortName evidence="5">AGPR</shortName>
        <ecNumber evidence="5">1.2.1.38</ecNumber>
    </recommendedName>
    <alternativeName>
        <fullName evidence="5">N-acetyl-glutamate semialdehyde dehydrogenase</fullName>
        <shortName evidence="5">NAGSA dehydrogenase</shortName>
    </alternativeName>
</protein>
<dbReference type="HAMAP" id="MF_00150">
    <property type="entry name" value="ArgC_type1"/>
    <property type="match status" value="1"/>
</dbReference>
<sequence>MKKAAIIGGTGYSAIELIRLLDSHPYIELAKIISQSQHGELIDETYPHLATYLIQPMQELHIQQLIQEIDIVFLATPAGVAKEIAASFLDTSVQCIDLSGDLRLSSDDYQTWYQNKPASPSLLEEAAYGLTEVYKEKIKQTNIISNPGCFPTAVLLGLIPLLENNIIDSKGIMIDGKTGISGAGKNPSAKTHFSTTNENVTPYKIGTHQHIPEIEKYLSQSTEATSVKVTLTTHLIPMTRGLMCTMYAPLQQYIDTDDVINLYKHYYEQSSFIRIRKTGEFPSTKDVNGSNYCDIGAYVDKRTNQLIIASAIDNLVKGAAGQAIQNINVMNGWDEKTGLSFLPIYP</sequence>